<sequence length="65" mass="6866">MAVNKRVAGPEVNPQVVAAITAALAAAGYLTEGSRITGIRPSKQINAWKLAGIRELMNGREISSF</sequence>
<keyword evidence="2" id="KW-1185">Reference proteome</keyword>
<proteinExistence type="predicted"/>
<gene>
    <name evidence="1" type="ORF">GFC01_09025</name>
</gene>
<dbReference type="EMBL" id="WHYR01000021">
    <property type="protein sequence ID" value="MQL52403.1"/>
    <property type="molecule type" value="Genomic_DNA"/>
</dbReference>
<dbReference type="OrthoDB" id="1809619at2"/>
<name>A0A6N7IS73_9FIRM</name>
<dbReference type="Proteomes" id="UP000441717">
    <property type="component" value="Unassembled WGS sequence"/>
</dbReference>
<organism evidence="1 2">
    <name type="scientific">Desulfofundulus thermobenzoicus</name>
    <dbReference type="NCBI Taxonomy" id="29376"/>
    <lineage>
        <taxon>Bacteria</taxon>
        <taxon>Bacillati</taxon>
        <taxon>Bacillota</taxon>
        <taxon>Clostridia</taxon>
        <taxon>Eubacteriales</taxon>
        <taxon>Peptococcaceae</taxon>
        <taxon>Desulfofundulus</taxon>
    </lineage>
</organism>
<comment type="caution">
    <text evidence="1">The sequence shown here is derived from an EMBL/GenBank/DDBJ whole genome shotgun (WGS) entry which is preliminary data.</text>
</comment>
<evidence type="ECO:0000313" key="2">
    <source>
        <dbReference type="Proteomes" id="UP000441717"/>
    </source>
</evidence>
<dbReference type="RefSeq" id="WP_152946472.1">
    <property type="nucleotide sequence ID" value="NZ_WHYR01000021.1"/>
</dbReference>
<evidence type="ECO:0000313" key="1">
    <source>
        <dbReference type="EMBL" id="MQL52403.1"/>
    </source>
</evidence>
<dbReference type="AlphaFoldDB" id="A0A6N7IS73"/>
<protein>
    <submittedName>
        <fullName evidence="1">Uncharacterized protein</fullName>
    </submittedName>
</protein>
<accession>A0A6N7IS73</accession>
<reference evidence="1 2" key="1">
    <citation type="submission" date="2019-10" db="EMBL/GenBank/DDBJ databases">
        <title>Comparative genomics of sulfur disproportionating microorganisms.</title>
        <authorList>
            <person name="Ward L.M."/>
            <person name="Bertran E."/>
            <person name="Johnston D."/>
        </authorList>
    </citation>
    <scope>NUCLEOTIDE SEQUENCE [LARGE SCALE GENOMIC DNA]</scope>
    <source>
        <strain evidence="1 2">DSM 14055</strain>
    </source>
</reference>